<comment type="similarity">
    <text evidence="1">Belongs to the WD repeat ESC family.</text>
</comment>
<name>A0AAN8F1S4_9EURO</name>
<feature type="region of interest" description="Disordered" evidence="7">
    <location>
        <begin position="385"/>
        <end position="458"/>
    </location>
</feature>
<dbReference type="PROSITE" id="PS00678">
    <property type="entry name" value="WD_REPEATS_1"/>
    <property type="match status" value="1"/>
</dbReference>
<dbReference type="InterPro" id="IPR051243">
    <property type="entry name" value="PcG_WD-repeat"/>
</dbReference>
<reference evidence="8 9" key="1">
    <citation type="submission" date="2022-12" db="EMBL/GenBank/DDBJ databases">
        <title>Genomic features and morphological characterization of a novel Knufia sp. strain isolated from spacecraft assembly facility.</title>
        <authorList>
            <person name="Teixeira M."/>
            <person name="Chander A.M."/>
            <person name="Stajich J.E."/>
            <person name="Venkateswaran K."/>
        </authorList>
    </citation>
    <scope>NUCLEOTIDE SEQUENCE [LARGE SCALE GENOMIC DNA]</scope>
    <source>
        <strain evidence="8 9">FJI-L2-BK-P2</strain>
    </source>
</reference>
<keyword evidence="2 6" id="KW-0853">WD repeat</keyword>
<protein>
    <recommendedName>
        <fullName evidence="10">Polycomb protein EED</fullName>
    </recommendedName>
</protein>
<evidence type="ECO:0008006" key="10">
    <source>
        <dbReference type="Google" id="ProtNLM"/>
    </source>
</evidence>
<feature type="compositionally biased region" description="Basic and acidic residues" evidence="7">
    <location>
        <begin position="445"/>
        <end position="458"/>
    </location>
</feature>
<evidence type="ECO:0000256" key="3">
    <source>
        <dbReference type="ARBA" id="ARBA00022737"/>
    </source>
</evidence>
<dbReference type="AlphaFoldDB" id="A0AAN8F1S4"/>
<dbReference type="SUPFAM" id="SSF50978">
    <property type="entry name" value="WD40 repeat-like"/>
    <property type="match status" value="1"/>
</dbReference>
<dbReference type="Proteomes" id="UP001316803">
    <property type="component" value="Unassembled WGS sequence"/>
</dbReference>
<evidence type="ECO:0000313" key="8">
    <source>
        <dbReference type="EMBL" id="KAK5958426.1"/>
    </source>
</evidence>
<feature type="compositionally biased region" description="Polar residues" evidence="7">
    <location>
        <begin position="390"/>
        <end position="401"/>
    </location>
</feature>
<dbReference type="Gene3D" id="2.130.10.10">
    <property type="entry name" value="YVTN repeat-like/Quinoprotein amine dehydrogenase"/>
    <property type="match status" value="1"/>
</dbReference>
<evidence type="ECO:0000256" key="2">
    <source>
        <dbReference type="ARBA" id="ARBA00022574"/>
    </source>
</evidence>
<comment type="caution">
    <text evidence="8">The sequence shown here is derived from an EMBL/GenBank/DDBJ whole genome shotgun (WGS) entry which is preliminary data.</text>
</comment>
<evidence type="ECO:0000256" key="7">
    <source>
        <dbReference type="SAM" id="MobiDB-lite"/>
    </source>
</evidence>
<dbReference type="InterPro" id="IPR019775">
    <property type="entry name" value="WD40_repeat_CS"/>
</dbReference>
<dbReference type="SMART" id="SM00320">
    <property type="entry name" value="WD40"/>
    <property type="match status" value="3"/>
</dbReference>
<keyword evidence="3" id="KW-0677">Repeat</keyword>
<keyword evidence="5" id="KW-0804">Transcription</keyword>
<evidence type="ECO:0000313" key="9">
    <source>
        <dbReference type="Proteomes" id="UP001316803"/>
    </source>
</evidence>
<evidence type="ECO:0000256" key="1">
    <source>
        <dbReference type="ARBA" id="ARBA00008075"/>
    </source>
</evidence>
<gene>
    <name evidence="8" type="ORF">OHC33_000269</name>
</gene>
<feature type="repeat" description="WD" evidence="6">
    <location>
        <begin position="176"/>
        <end position="209"/>
    </location>
</feature>
<keyword evidence="4" id="KW-0805">Transcription regulation</keyword>
<dbReference type="PANTHER" id="PTHR10253">
    <property type="entry name" value="POLYCOMB PROTEIN"/>
    <property type="match status" value="1"/>
</dbReference>
<feature type="repeat" description="WD" evidence="6">
    <location>
        <begin position="144"/>
        <end position="166"/>
    </location>
</feature>
<dbReference type="InterPro" id="IPR001680">
    <property type="entry name" value="WD40_rpt"/>
</dbReference>
<dbReference type="PROSITE" id="PS50082">
    <property type="entry name" value="WD_REPEATS_2"/>
    <property type="match status" value="2"/>
</dbReference>
<organism evidence="8 9">
    <name type="scientific">Knufia fluminis</name>
    <dbReference type="NCBI Taxonomy" id="191047"/>
    <lineage>
        <taxon>Eukaryota</taxon>
        <taxon>Fungi</taxon>
        <taxon>Dikarya</taxon>
        <taxon>Ascomycota</taxon>
        <taxon>Pezizomycotina</taxon>
        <taxon>Eurotiomycetes</taxon>
        <taxon>Chaetothyriomycetidae</taxon>
        <taxon>Chaetothyriales</taxon>
        <taxon>Trichomeriaceae</taxon>
        <taxon>Knufia</taxon>
    </lineage>
</organism>
<proteinExistence type="inferred from homology"/>
<evidence type="ECO:0000256" key="6">
    <source>
        <dbReference type="PROSITE-ProRule" id="PRU00221"/>
    </source>
</evidence>
<dbReference type="InterPro" id="IPR036322">
    <property type="entry name" value="WD40_repeat_dom_sf"/>
</dbReference>
<evidence type="ECO:0000256" key="4">
    <source>
        <dbReference type="ARBA" id="ARBA00023015"/>
    </source>
</evidence>
<dbReference type="EMBL" id="JAKLMC020000001">
    <property type="protein sequence ID" value="KAK5958426.1"/>
    <property type="molecule type" value="Genomic_DNA"/>
</dbReference>
<dbReference type="Pfam" id="PF00400">
    <property type="entry name" value="WD40"/>
    <property type="match status" value="2"/>
</dbReference>
<accession>A0AAN8F1S4</accession>
<evidence type="ECO:0000256" key="5">
    <source>
        <dbReference type="ARBA" id="ARBA00023163"/>
    </source>
</evidence>
<dbReference type="InterPro" id="IPR015943">
    <property type="entry name" value="WD40/YVTN_repeat-like_dom_sf"/>
</dbReference>
<keyword evidence="9" id="KW-1185">Reference proteome</keyword>
<sequence>MARTPATRPAFALPKNCTIVRGGRDQFWDVKFYPYLVERDDPTILAIVGSFVVHVCQLTDEESSRLRVIATYGRDEEKQDTINSVNCCTWCYTEHDDPLLAVAGESGHVQVIKPMTGDLLYTLVGHGVGTVNDLATHPLYPWIIASASIDGSIRIWDLRRASDKAVSTCVVICGHSLAHKEGLLSISWHDCGRYLVSGGFDHKTCVWTVPDFDPKSSFWHEISKEGRKRSSDEVRIIYYPHFISAAIHAEYVDAVMFWDDFILSKAAKEHKIVLWKMTGFDSALPPPPASTAPKSQEHLETRNGFMRTARMNLDDDVFDDEDDMTTLKAPFSRLLEFKNEHSTLFYMRFGLLRPNQLFPDLHTVLSAGDTFSKLRHWDIERLIAGHGTEPQPSMSNATAQKSRGIARPISKDSSASSREPSMAFSASEDPREASTGATSLSSEQLRLEQGQRQRNRDKYPLHDFEKGLQYHAQNDESNDFREFRIRGVAWSVCGRWCVAVGEAPIHGRGGSLQGVIQIVER</sequence>